<accession>A0ACC0LID6</accession>
<name>A0ACC0LID6_RHOML</name>
<comment type="caution">
    <text evidence="1">The sequence shown here is derived from an EMBL/GenBank/DDBJ whole genome shotgun (WGS) entry which is preliminary data.</text>
</comment>
<dbReference type="EMBL" id="CM046399">
    <property type="protein sequence ID" value="KAI8528036.1"/>
    <property type="molecule type" value="Genomic_DNA"/>
</dbReference>
<protein>
    <submittedName>
        <fullName evidence="1">Uncharacterized protein</fullName>
    </submittedName>
</protein>
<organism evidence="1 2">
    <name type="scientific">Rhododendron molle</name>
    <name type="common">Chinese azalea</name>
    <name type="synonym">Azalea mollis</name>
    <dbReference type="NCBI Taxonomy" id="49168"/>
    <lineage>
        <taxon>Eukaryota</taxon>
        <taxon>Viridiplantae</taxon>
        <taxon>Streptophyta</taxon>
        <taxon>Embryophyta</taxon>
        <taxon>Tracheophyta</taxon>
        <taxon>Spermatophyta</taxon>
        <taxon>Magnoliopsida</taxon>
        <taxon>eudicotyledons</taxon>
        <taxon>Gunneridae</taxon>
        <taxon>Pentapetalae</taxon>
        <taxon>asterids</taxon>
        <taxon>Ericales</taxon>
        <taxon>Ericaceae</taxon>
        <taxon>Ericoideae</taxon>
        <taxon>Rhodoreae</taxon>
        <taxon>Rhododendron</taxon>
    </lineage>
</organism>
<dbReference type="Proteomes" id="UP001062846">
    <property type="component" value="Chromosome 12"/>
</dbReference>
<reference evidence="1" key="1">
    <citation type="submission" date="2022-02" db="EMBL/GenBank/DDBJ databases">
        <title>Plant Genome Project.</title>
        <authorList>
            <person name="Zhang R.-G."/>
        </authorList>
    </citation>
    <scope>NUCLEOTIDE SEQUENCE</scope>
    <source>
        <strain evidence="1">AT1</strain>
    </source>
</reference>
<keyword evidence="2" id="KW-1185">Reference proteome</keyword>
<gene>
    <name evidence="1" type="ORF">RHMOL_Rhmol12G0119800</name>
</gene>
<evidence type="ECO:0000313" key="2">
    <source>
        <dbReference type="Proteomes" id="UP001062846"/>
    </source>
</evidence>
<evidence type="ECO:0000313" key="1">
    <source>
        <dbReference type="EMBL" id="KAI8528036.1"/>
    </source>
</evidence>
<proteinExistence type="predicted"/>
<sequence length="62" mass="7106">MTKIPLNSRTDLGRPKLHWTTEIGARHHVVRAHLAPKICSSRRYVECVMKINIFPSNCCCCL</sequence>